<dbReference type="InterPro" id="IPR002068">
    <property type="entry name" value="A-crystallin/Hsp20_dom"/>
</dbReference>
<accession>A0A5S4YL31</accession>
<comment type="caution">
    <text evidence="4">The sequence shown here is derived from an EMBL/GenBank/DDBJ whole genome shotgun (WGS) entry which is preliminary data.</text>
</comment>
<dbReference type="PANTHER" id="PTHR11527">
    <property type="entry name" value="HEAT-SHOCK PROTEIN 20 FAMILY MEMBER"/>
    <property type="match status" value="1"/>
</dbReference>
<dbReference type="Proteomes" id="UP000324797">
    <property type="component" value="Unassembled WGS sequence"/>
</dbReference>
<dbReference type="CDD" id="cd06464">
    <property type="entry name" value="ACD_sHsps-like"/>
    <property type="match status" value="1"/>
</dbReference>
<sequence>MAGESKLPVRSEPVRSIAEWRPFESFRREIDRMFDDFIGGFGRFPFHSVAREDLPFVSSPPVDVVEKEDAFQITAELPGMDDKDVEVKCTDSTLTIRGEKKVEKEERKKDYFVSERRFGSFQRAFRIPETVDPGKIDASFKNGVLTLTLPKTAEAQKRERRIEVKKS</sequence>
<dbReference type="InterPro" id="IPR031107">
    <property type="entry name" value="Small_HSP"/>
</dbReference>
<name>A0A5S4YL31_9BRAD</name>
<organism evidence="4 5">
    <name type="scientific">Bradyrhizobium hipponense</name>
    <dbReference type="NCBI Taxonomy" id="2605638"/>
    <lineage>
        <taxon>Bacteria</taxon>
        <taxon>Pseudomonadati</taxon>
        <taxon>Pseudomonadota</taxon>
        <taxon>Alphaproteobacteria</taxon>
        <taxon>Hyphomicrobiales</taxon>
        <taxon>Nitrobacteraceae</taxon>
        <taxon>Bradyrhizobium</taxon>
    </lineage>
</organism>
<comment type="similarity">
    <text evidence="1 2">Belongs to the small heat shock protein (HSP20) family.</text>
</comment>
<proteinExistence type="inferred from homology"/>
<keyword evidence="5" id="KW-1185">Reference proteome</keyword>
<dbReference type="PROSITE" id="PS01031">
    <property type="entry name" value="SHSP"/>
    <property type="match status" value="1"/>
</dbReference>
<reference evidence="4 5" key="1">
    <citation type="submission" date="2019-08" db="EMBL/GenBank/DDBJ databases">
        <title>Bradyrhizobium hipponensis sp. nov., a rhizobium isolated from a Lupinus angustifolius root nodule in Tunisia.</title>
        <authorList>
            <person name="Off K."/>
            <person name="Rejili M."/>
            <person name="Mars M."/>
            <person name="Brachmann A."/>
            <person name="Marin M."/>
        </authorList>
    </citation>
    <scope>NUCLEOTIDE SEQUENCE [LARGE SCALE GENOMIC DNA]</scope>
    <source>
        <strain evidence="5">aSej3</strain>
    </source>
</reference>
<dbReference type="Pfam" id="PF00011">
    <property type="entry name" value="HSP20"/>
    <property type="match status" value="1"/>
</dbReference>
<dbReference type="Gene3D" id="2.60.40.790">
    <property type="match status" value="1"/>
</dbReference>
<protein>
    <submittedName>
        <fullName evidence="4">Hsp20/alpha crystallin family protein</fullName>
    </submittedName>
</protein>
<dbReference type="SUPFAM" id="SSF49764">
    <property type="entry name" value="HSP20-like chaperones"/>
    <property type="match status" value="1"/>
</dbReference>
<feature type="domain" description="SHSP" evidence="3">
    <location>
        <begin position="53"/>
        <end position="167"/>
    </location>
</feature>
<gene>
    <name evidence="4" type="ORF">FXV83_18085</name>
</gene>
<dbReference type="InterPro" id="IPR008978">
    <property type="entry name" value="HSP20-like_chaperone"/>
</dbReference>
<evidence type="ECO:0000313" key="5">
    <source>
        <dbReference type="Proteomes" id="UP000324797"/>
    </source>
</evidence>
<evidence type="ECO:0000256" key="1">
    <source>
        <dbReference type="PROSITE-ProRule" id="PRU00285"/>
    </source>
</evidence>
<dbReference type="AlphaFoldDB" id="A0A5S4YL31"/>
<dbReference type="RefSeq" id="WP_148740752.1">
    <property type="nucleotide sequence ID" value="NZ_VSTH01000056.1"/>
</dbReference>
<evidence type="ECO:0000256" key="2">
    <source>
        <dbReference type="RuleBase" id="RU003616"/>
    </source>
</evidence>
<evidence type="ECO:0000259" key="3">
    <source>
        <dbReference type="PROSITE" id="PS01031"/>
    </source>
</evidence>
<dbReference type="EMBL" id="VSTH01000056">
    <property type="protein sequence ID" value="TYO65106.1"/>
    <property type="molecule type" value="Genomic_DNA"/>
</dbReference>
<evidence type="ECO:0000313" key="4">
    <source>
        <dbReference type="EMBL" id="TYO65106.1"/>
    </source>
</evidence>